<keyword evidence="2" id="KW-1185">Reference proteome</keyword>
<proteinExistence type="predicted"/>
<accession>A0ABD3T3F6</accession>
<organism evidence="1 2">
    <name type="scientific">Penstemon smallii</name>
    <dbReference type="NCBI Taxonomy" id="265156"/>
    <lineage>
        <taxon>Eukaryota</taxon>
        <taxon>Viridiplantae</taxon>
        <taxon>Streptophyta</taxon>
        <taxon>Embryophyta</taxon>
        <taxon>Tracheophyta</taxon>
        <taxon>Spermatophyta</taxon>
        <taxon>Magnoliopsida</taxon>
        <taxon>eudicotyledons</taxon>
        <taxon>Gunneridae</taxon>
        <taxon>Pentapetalae</taxon>
        <taxon>asterids</taxon>
        <taxon>lamiids</taxon>
        <taxon>Lamiales</taxon>
        <taxon>Plantaginaceae</taxon>
        <taxon>Cheloneae</taxon>
        <taxon>Penstemon</taxon>
    </lineage>
</organism>
<protein>
    <submittedName>
        <fullName evidence="1">Uncharacterized protein</fullName>
    </submittedName>
</protein>
<dbReference type="EMBL" id="JBJXBP010000005">
    <property type="protein sequence ID" value="KAL3830998.1"/>
    <property type="molecule type" value="Genomic_DNA"/>
</dbReference>
<dbReference type="AlphaFoldDB" id="A0ABD3T3F6"/>
<evidence type="ECO:0000313" key="2">
    <source>
        <dbReference type="Proteomes" id="UP001634393"/>
    </source>
</evidence>
<gene>
    <name evidence="1" type="ORF">ACJIZ3_019800</name>
</gene>
<name>A0ABD3T3F6_9LAMI</name>
<sequence>MCFLYRLLAHISGNFRITLHSIGQREELNWQRLIDSIPTSWRIPWFHTFHCNNMKTIVHAVGAKDYFARTYYLVELPHENISTIADVCHSGVDSYFDYQFTCSACKEYTRATPRYLTHKLFGRIQLSVYDGSEQFFLMKICKRERYTRDAVQYQYSVLAMHHKKRGDKSSGIGEANKHERSRAAIECQSTLAEATNPGSVLANEVMDVRNISGLN</sequence>
<dbReference type="Proteomes" id="UP001634393">
    <property type="component" value="Unassembled WGS sequence"/>
</dbReference>
<evidence type="ECO:0000313" key="1">
    <source>
        <dbReference type="EMBL" id="KAL3830998.1"/>
    </source>
</evidence>
<reference evidence="1 2" key="1">
    <citation type="submission" date="2024-12" db="EMBL/GenBank/DDBJ databases">
        <title>The unique morphological basis and parallel evolutionary history of personate flowers in Penstemon.</title>
        <authorList>
            <person name="Depatie T.H."/>
            <person name="Wessinger C.A."/>
        </authorList>
    </citation>
    <scope>NUCLEOTIDE SEQUENCE [LARGE SCALE GENOMIC DNA]</scope>
    <source>
        <strain evidence="1">WTNN_2</strain>
        <tissue evidence="1">Leaf</tissue>
    </source>
</reference>
<comment type="caution">
    <text evidence="1">The sequence shown here is derived from an EMBL/GenBank/DDBJ whole genome shotgun (WGS) entry which is preliminary data.</text>
</comment>